<dbReference type="PANTHER" id="PTHR46211:SF8">
    <property type="entry name" value="PHOSPHODIESTERASE"/>
    <property type="match status" value="1"/>
</dbReference>
<dbReference type="InterPro" id="IPR017946">
    <property type="entry name" value="PLC-like_Pdiesterase_TIM-brl"/>
</dbReference>
<dbReference type="PATRIC" id="fig|742734.4.peg.104"/>
<evidence type="ECO:0000313" key="3">
    <source>
        <dbReference type="Proteomes" id="UP000037392"/>
    </source>
</evidence>
<reference evidence="2 3" key="1">
    <citation type="submission" date="2011-04" db="EMBL/GenBank/DDBJ databases">
        <title>The Genome Sequence of Clostridium citroniae WAL-19142.</title>
        <authorList>
            <consortium name="The Broad Institute Genome Sequencing Platform"/>
            <person name="Earl A."/>
            <person name="Ward D."/>
            <person name="Feldgarden M."/>
            <person name="Gevers D."/>
            <person name="Warren Y.A."/>
            <person name="Tyrrell K.L."/>
            <person name="Citron D.M."/>
            <person name="Goldstein E.J."/>
            <person name="Daigneault M."/>
            <person name="Allen-Vercoe E."/>
            <person name="Young S.K."/>
            <person name="Zeng Q."/>
            <person name="Gargeya S."/>
            <person name="Fitzgerald M."/>
            <person name="Haas B."/>
            <person name="Abouelleil A."/>
            <person name="Alvarado L."/>
            <person name="Arachchi H.M."/>
            <person name="Berlin A."/>
            <person name="Brown A."/>
            <person name="Chapman S.B."/>
            <person name="Chen Z."/>
            <person name="Dunbar C."/>
            <person name="Freedman E."/>
            <person name="Gearin G."/>
            <person name="Gellesch M."/>
            <person name="Goldberg J."/>
            <person name="Griggs A."/>
            <person name="Gujja S."/>
            <person name="Heilman E.R."/>
            <person name="Heiman D."/>
            <person name="Howarth C."/>
            <person name="Larson L."/>
            <person name="Lui A."/>
            <person name="MacDonald P.J."/>
            <person name="Mehta T."/>
            <person name="Montmayeur A."/>
            <person name="Murphy C."/>
            <person name="Neiman D."/>
            <person name="Pearson M."/>
            <person name="Priest M."/>
            <person name="Roberts A."/>
            <person name="Saif S."/>
            <person name="Shea T."/>
            <person name="Shenoy N."/>
            <person name="Sisk P."/>
            <person name="Stolte C."/>
            <person name="Sykes S."/>
            <person name="White J."/>
            <person name="Yandava C."/>
            <person name="Wortman J."/>
            <person name="Nusbaum C."/>
            <person name="Birren B."/>
        </authorList>
    </citation>
    <scope>NUCLEOTIDE SEQUENCE [LARGE SCALE GENOMIC DNA]</scope>
    <source>
        <strain evidence="2 3">WAL-19142</strain>
    </source>
</reference>
<dbReference type="Proteomes" id="UP000037392">
    <property type="component" value="Unassembled WGS sequence"/>
</dbReference>
<dbReference type="GO" id="GO:0006629">
    <property type="term" value="P:lipid metabolic process"/>
    <property type="evidence" value="ECO:0007669"/>
    <property type="project" value="InterPro"/>
</dbReference>
<dbReference type="PANTHER" id="PTHR46211">
    <property type="entry name" value="GLYCEROPHOSPHORYL DIESTER PHOSPHODIESTERASE"/>
    <property type="match status" value="1"/>
</dbReference>
<protein>
    <recommendedName>
        <fullName evidence="1">GP-PDE domain-containing protein</fullName>
    </recommendedName>
</protein>
<accession>A0A0J9CGS7</accession>
<evidence type="ECO:0000259" key="1">
    <source>
        <dbReference type="PROSITE" id="PS51704"/>
    </source>
</evidence>
<dbReference type="PROSITE" id="PS51704">
    <property type="entry name" value="GP_PDE"/>
    <property type="match status" value="1"/>
</dbReference>
<feature type="domain" description="GP-PDE" evidence="1">
    <location>
        <begin position="61"/>
        <end position="292"/>
    </location>
</feature>
<sequence>MNQERVSKNRRHPSANAGRTHFPVPFIMKMAPLPAALLCGLMLVLASPGFAFAEENWDQDVEITAHRGDVSQAPENTIPAFKAAIESGADWIELDINQTKDGVLVVLHDENLMRVAGVPHKVRDLTYDEIRSLDVGSRLGPDFQGTSIPTLSEVLDYCRGKIKLNIEIKYREGQSLELIPQMVEMIRQREMLQECMITSFNYGCLQMVKIFEPSLETGLISSQPIPQPEIYTSADNFVLSIELIEPDTVNRIHGLGKEVIAWTINDQYSVDKCKKARADNIITDRPDDILPE</sequence>
<gene>
    <name evidence="2" type="ORF">HMPREF9470_00099</name>
</gene>
<evidence type="ECO:0000313" key="2">
    <source>
        <dbReference type="EMBL" id="KMW24237.1"/>
    </source>
</evidence>
<dbReference type="Pfam" id="PF03009">
    <property type="entry name" value="GDPD"/>
    <property type="match status" value="1"/>
</dbReference>
<dbReference type="GeneID" id="93163582"/>
<dbReference type="Gene3D" id="3.20.20.190">
    <property type="entry name" value="Phosphatidylinositol (PI) phosphodiesterase"/>
    <property type="match status" value="1"/>
</dbReference>
<comment type="caution">
    <text evidence="2">The sequence shown here is derived from an EMBL/GenBank/DDBJ whole genome shotgun (WGS) entry which is preliminary data.</text>
</comment>
<dbReference type="SUPFAM" id="SSF51695">
    <property type="entry name" value="PLC-like phosphodiesterases"/>
    <property type="match status" value="1"/>
</dbReference>
<proteinExistence type="predicted"/>
<dbReference type="RefSeq" id="WP_048928955.1">
    <property type="nucleotide sequence ID" value="NZ_KQ235875.1"/>
</dbReference>
<dbReference type="GO" id="GO:0008081">
    <property type="term" value="F:phosphoric diester hydrolase activity"/>
    <property type="evidence" value="ECO:0007669"/>
    <property type="project" value="InterPro"/>
</dbReference>
<dbReference type="EMBL" id="ADLK01000001">
    <property type="protein sequence ID" value="KMW24237.1"/>
    <property type="molecule type" value="Genomic_DNA"/>
</dbReference>
<name>A0A0J9CGS7_9FIRM</name>
<organism evidence="2 3">
    <name type="scientific">[Clostridium] citroniae WAL-19142</name>
    <dbReference type="NCBI Taxonomy" id="742734"/>
    <lineage>
        <taxon>Bacteria</taxon>
        <taxon>Bacillati</taxon>
        <taxon>Bacillota</taxon>
        <taxon>Clostridia</taxon>
        <taxon>Lachnospirales</taxon>
        <taxon>Lachnospiraceae</taxon>
        <taxon>Enterocloster</taxon>
    </lineage>
</organism>
<dbReference type="AlphaFoldDB" id="A0A0J9CGS7"/>
<dbReference type="OrthoDB" id="384721at2"/>
<dbReference type="InterPro" id="IPR030395">
    <property type="entry name" value="GP_PDE_dom"/>
</dbReference>